<proteinExistence type="predicted"/>
<sequence length="73" mass="8164">MFRKGIFDFLREITSRKADQPGTELFDHDLLLALLLGALQFGCAGLFLIVLQADHLFADIADFVGSLCFRDLC</sequence>
<keyword evidence="1" id="KW-1133">Transmembrane helix</keyword>
<dbReference type="AlphaFoldDB" id="A0A0H5DEJ9"/>
<evidence type="ECO:0000313" key="2">
    <source>
        <dbReference type="EMBL" id="CRL09915.1"/>
    </source>
</evidence>
<organism evidence="2 3">
    <name type="scientific">Phaeobacter italicus</name>
    <dbReference type="NCBI Taxonomy" id="481446"/>
    <lineage>
        <taxon>Bacteria</taxon>
        <taxon>Pseudomonadati</taxon>
        <taxon>Pseudomonadota</taxon>
        <taxon>Alphaproteobacteria</taxon>
        <taxon>Rhodobacterales</taxon>
        <taxon>Roseobacteraceae</taxon>
        <taxon>Phaeobacter</taxon>
    </lineage>
</organism>
<dbReference type="Proteomes" id="UP000043764">
    <property type="component" value="Unassembled WGS sequence"/>
</dbReference>
<protein>
    <submittedName>
        <fullName evidence="2">Uncharacterized protein</fullName>
    </submittedName>
</protein>
<evidence type="ECO:0000313" key="3">
    <source>
        <dbReference type="Proteomes" id="UP000043764"/>
    </source>
</evidence>
<keyword evidence="1" id="KW-0472">Membrane</keyword>
<keyword evidence="3" id="KW-1185">Reference proteome</keyword>
<name>A0A0H5DEJ9_9RHOB</name>
<keyword evidence="1" id="KW-0812">Transmembrane</keyword>
<gene>
    <name evidence="2" type="ORF">NIT7321_00752</name>
</gene>
<dbReference type="EMBL" id="CVRL01000008">
    <property type="protein sequence ID" value="CRL09915.1"/>
    <property type="molecule type" value="Genomic_DNA"/>
</dbReference>
<feature type="transmembrane region" description="Helical" evidence="1">
    <location>
        <begin position="30"/>
        <end position="51"/>
    </location>
</feature>
<reference evidence="3" key="1">
    <citation type="submission" date="2015-05" db="EMBL/GenBank/DDBJ databases">
        <authorList>
            <person name="Rodrigo-Torres Lidia"/>
            <person name="Arahal R.David."/>
        </authorList>
    </citation>
    <scope>NUCLEOTIDE SEQUENCE [LARGE SCALE GENOMIC DNA]</scope>
    <source>
        <strain evidence="3">CECT 7321</strain>
    </source>
</reference>
<accession>A0A0H5DEJ9</accession>
<evidence type="ECO:0000256" key="1">
    <source>
        <dbReference type="SAM" id="Phobius"/>
    </source>
</evidence>